<organism evidence="2 3">
    <name type="scientific">Trichomonascus ciferrii</name>
    <dbReference type="NCBI Taxonomy" id="44093"/>
    <lineage>
        <taxon>Eukaryota</taxon>
        <taxon>Fungi</taxon>
        <taxon>Dikarya</taxon>
        <taxon>Ascomycota</taxon>
        <taxon>Saccharomycotina</taxon>
        <taxon>Dipodascomycetes</taxon>
        <taxon>Dipodascales</taxon>
        <taxon>Trichomonascaceae</taxon>
        <taxon>Trichomonascus</taxon>
        <taxon>Trichomonascus ciferrii complex</taxon>
    </lineage>
</organism>
<keyword evidence="1" id="KW-0732">Signal</keyword>
<proteinExistence type="predicted"/>
<dbReference type="SUPFAM" id="SSF48208">
    <property type="entry name" value="Six-hairpin glycosidases"/>
    <property type="match status" value="1"/>
</dbReference>
<accession>A0A642VED5</accession>
<feature type="signal peptide" evidence="1">
    <location>
        <begin position="1"/>
        <end position="16"/>
    </location>
</feature>
<dbReference type="InterPro" id="IPR008928">
    <property type="entry name" value="6-hairpin_glycosidase_sf"/>
</dbReference>
<evidence type="ECO:0000313" key="3">
    <source>
        <dbReference type="Proteomes" id="UP000761534"/>
    </source>
</evidence>
<evidence type="ECO:0000313" key="2">
    <source>
        <dbReference type="EMBL" id="KAA8917748.1"/>
    </source>
</evidence>
<sequence length="800" mass="87836">MRLILLILGIVGFVFAESFDLSVAGYDNYFRREDDAVQVLLTEESSDSDVKRLIAAFPRGNSGALAYFLNANDSMATFDGPQHPEGPLEMKVESDSLKVMNGNLTGNGQAGVEGILSLNGNASLGVTILGGVRTLRDYTEGDGLMHSIFNYTLGDYNNTSVTFTKKWINGTNFMNLTFYSEKDVKLQIKPSDNDTLPPVCNFVVGGSSPAKLGFKVVFTETGVGEGIDPDELFLNDAKINETLATQFSFLTHTAKFFAGGWRFYTYFARDTMFALRLIMPILNSEPIEDAFASVLERLYVNGTNAPPIDPVRPGEVCHEETIGDYASFVNIQNNVSSKGNSPVYTYSMVDTSFLLLPSMSYYFLELNQGKGRAEQFLEKKASLESTSGQSYKSLLDLNIDFVLEASKPFVEHPSAENLLHLKYSEPVGNWRDSETGLGDGTIPFDVNTALVPGCLRAIESLSKASIVDKKYEETARKYAEAWEKKALGYFEIDAKKQTLEHRIQNYTEAYKLPSSLLHGNGAFNETSYKICNAKGSGWLNQSGEDHTFYALSLFNDSTPVEVLHSDLGLTLLYADNLPEKFMVAVSDALQPFPRGLTTPIGMVVANPALDSNTSNHATFDRTQYHGTVIWGWQMGIMADGLLRQLSLCDINLSNTPQARSSNSDKPSWCQNKQLIGSLLAGLDRLWQGVEGAKENLYSEVWSYTYQDSSHRSINSTGLASEDSHGFIVTDLGAISPTGTETNAIQLWSYGFLALSDPRLNNSTCSSGTPNQPTPITENATTRKQVSIALSLLLVVSALLV</sequence>
<feature type="chain" id="PRO_5024977226" evidence="1">
    <location>
        <begin position="17"/>
        <end position="800"/>
    </location>
</feature>
<dbReference type="Proteomes" id="UP000761534">
    <property type="component" value="Unassembled WGS sequence"/>
</dbReference>
<dbReference type="GO" id="GO:0005975">
    <property type="term" value="P:carbohydrate metabolic process"/>
    <property type="evidence" value="ECO:0007669"/>
    <property type="project" value="InterPro"/>
</dbReference>
<evidence type="ECO:0000256" key="1">
    <source>
        <dbReference type="SAM" id="SignalP"/>
    </source>
</evidence>
<dbReference type="OrthoDB" id="2591256at2759"/>
<dbReference type="EMBL" id="SWFS01000011">
    <property type="protein sequence ID" value="KAA8917748.1"/>
    <property type="molecule type" value="Genomic_DNA"/>
</dbReference>
<comment type="caution">
    <text evidence="2">The sequence shown here is derived from an EMBL/GenBank/DDBJ whole genome shotgun (WGS) entry which is preliminary data.</text>
</comment>
<keyword evidence="3" id="KW-1185">Reference proteome</keyword>
<dbReference type="VEuPathDB" id="FungiDB:TRICI_000056"/>
<protein>
    <submittedName>
        <fullName evidence="2">Uncharacterized protein</fullName>
    </submittedName>
</protein>
<dbReference type="AlphaFoldDB" id="A0A642VED5"/>
<gene>
    <name evidence="2" type="ORF">TRICI_000056</name>
</gene>
<name>A0A642VED5_9ASCO</name>
<reference evidence="2" key="1">
    <citation type="journal article" date="2019" name="G3 (Bethesda)">
        <title>Genome Assemblies of Two Rare Opportunistic Yeast Pathogens: Diutina rugosa (syn. Candida rugosa) and Trichomonascus ciferrii (syn. Candida ciferrii).</title>
        <authorList>
            <person name="Mixao V."/>
            <person name="Saus E."/>
            <person name="Hansen A.P."/>
            <person name="Lass-Florl C."/>
            <person name="Gabaldon T."/>
        </authorList>
    </citation>
    <scope>NUCLEOTIDE SEQUENCE</scope>
    <source>
        <strain evidence="2">CBS 4856</strain>
    </source>
</reference>